<sequence length="145" mass="15745">MKKIVFKSGKELEIDGISQSGNSLNISVLSKDVASIIETFSNPDNTAVMRYYVGIDLMCGYAGFKKIARLEYTPNIVSSIDYTQEDETTESGFAETHVDVCTVHMEKVETAELPEGLTDKVAKLENDVSSIASGIDAINGILEGK</sequence>
<dbReference type="Proteomes" id="UP001199355">
    <property type="component" value="Unassembled WGS sequence"/>
</dbReference>
<proteinExistence type="predicted"/>
<reference evidence="1 2" key="1">
    <citation type="submission" date="2021-10" db="EMBL/GenBank/DDBJ databases">
        <title>Anaerobic single-cell dispensing facilitates the cultivation of human gut bacteria.</title>
        <authorList>
            <person name="Afrizal A."/>
        </authorList>
    </citation>
    <scope>NUCLEOTIDE SEQUENCE [LARGE SCALE GENOMIC DNA]</scope>
    <source>
        <strain evidence="1 2">CLA-AA-H244</strain>
    </source>
</reference>
<dbReference type="EMBL" id="JAJEQF010000001">
    <property type="protein sequence ID" value="MCC2166174.1"/>
    <property type="molecule type" value="Genomic_DNA"/>
</dbReference>
<name>A0AAE3DL90_9FIRM</name>
<comment type="caution">
    <text evidence="1">The sequence shown here is derived from an EMBL/GenBank/DDBJ whole genome shotgun (WGS) entry which is preliminary data.</text>
</comment>
<accession>A0AAE3DL90</accession>
<organism evidence="1 2">
    <name type="scientific">Gallintestinimicrobium propionicum</name>
    <dbReference type="NCBI Taxonomy" id="2981770"/>
    <lineage>
        <taxon>Bacteria</taxon>
        <taxon>Bacillati</taxon>
        <taxon>Bacillota</taxon>
        <taxon>Clostridia</taxon>
        <taxon>Lachnospirales</taxon>
        <taxon>Lachnospiraceae</taxon>
        <taxon>Gallintestinimicrobium</taxon>
    </lineage>
</organism>
<dbReference type="RefSeq" id="WP_308727414.1">
    <property type="nucleotide sequence ID" value="NZ_JAJEQF010000001.1"/>
</dbReference>
<protein>
    <submittedName>
        <fullName evidence="1">Uncharacterized protein</fullName>
    </submittedName>
</protein>
<dbReference type="AlphaFoldDB" id="A0AAE3DL90"/>
<keyword evidence="2" id="KW-1185">Reference proteome</keyword>
<evidence type="ECO:0000313" key="1">
    <source>
        <dbReference type="EMBL" id="MCC2166174.1"/>
    </source>
</evidence>
<gene>
    <name evidence="1" type="ORF">LKD45_00405</name>
</gene>
<evidence type="ECO:0000313" key="2">
    <source>
        <dbReference type="Proteomes" id="UP001199355"/>
    </source>
</evidence>